<dbReference type="Proteomes" id="UP000598820">
    <property type="component" value="Unassembled WGS sequence"/>
</dbReference>
<name>A0A926Y453_9BACT</name>
<gene>
    <name evidence="2" type="ORF">IC229_26200</name>
</gene>
<dbReference type="EMBL" id="JACWZY010000028">
    <property type="protein sequence ID" value="MBD2704163.1"/>
    <property type="molecule type" value="Genomic_DNA"/>
</dbReference>
<feature type="chain" id="PRO_5036851359" description="TMF family protein" evidence="1">
    <location>
        <begin position="19"/>
        <end position="414"/>
    </location>
</feature>
<sequence length="414" mass="43893">MKLLCSLTLLLLTSTLLAQNTNYIVTTANSATPGQHNTIIGPLAGNAAMTGDENVFLGKSVGNVNTSGNQNTFLGYATGARNTTGSFNTFLGYISGFANTIGQYNTFLGYRAGDSNVSGSSNTFVGYRSGDDNTTGYSNTFVGYVAGQNNVNGHSNTFLGYFTGNANTSGAQNTLIGYQAGYNTTIGEQNTFLGYQAGYNNTTGSNNIIIGPKSGTAIITSDDNVLMGYNSQAENGLKNAIAIGANSRVAMSNSLILGNQVNVGIGTSAPANRLEVVSESPSLTLTNLTNASPAAQTTDQFLTVNEKGEVIKARYQLRINSPSEWSDKVFASTYQLRSLPAVATYVAQHGHLPGVPSAEQVAKEGVDLVKMNATLLEKVEELTLYGIQQDKKSERQQKEIDELKALVKQLLEKK</sequence>
<protein>
    <recommendedName>
        <fullName evidence="4">TMF family protein</fullName>
    </recommendedName>
</protein>
<evidence type="ECO:0000313" key="3">
    <source>
        <dbReference type="Proteomes" id="UP000598820"/>
    </source>
</evidence>
<keyword evidence="3" id="KW-1185">Reference proteome</keyword>
<evidence type="ECO:0000313" key="2">
    <source>
        <dbReference type="EMBL" id="MBD2704163.1"/>
    </source>
</evidence>
<evidence type="ECO:0000256" key="1">
    <source>
        <dbReference type="SAM" id="SignalP"/>
    </source>
</evidence>
<dbReference type="RefSeq" id="WP_190890504.1">
    <property type="nucleotide sequence ID" value="NZ_JACWZY010000028.1"/>
</dbReference>
<dbReference type="Gene3D" id="2.150.10.10">
    <property type="entry name" value="Serralysin-like metalloprotease, C-terminal"/>
    <property type="match status" value="1"/>
</dbReference>
<proteinExistence type="predicted"/>
<accession>A0A926Y453</accession>
<reference evidence="2" key="1">
    <citation type="submission" date="2020-09" db="EMBL/GenBank/DDBJ databases">
        <authorList>
            <person name="Kim M.K."/>
        </authorList>
    </citation>
    <scope>NUCLEOTIDE SEQUENCE</scope>
    <source>
        <strain evidence="2">BT702</strain>
    </source>
</reference>
<organism evidence="2 3">
    <name type="scientific">Spirosoma profusum</name>
    <dbReference type="NCBI Taxonomy" id="2771354"/>
    <lineage>
        <taxon>Bacteria</taxon>
        <taxon>Pseudomonadati</taxon>
        <taxon>Bacteroidota</taxon>
        <taxon>Cytophagia</taxon>
        <taxon>Cytophagales</taxon>
        <taxon>Cytophagaceae</taxon>
        <taxon>Spirosoma</taxon>
    </lineage>
</organism>
<feature type="signal peptide" evidence="1">
    <location>
        <begin position="1"/>
        <end position="18"/>
    </location>
</feature>
<dbReference type="AlphaFoldDB" id="A0A926Y453"/>
<keyword evidence="1" id="KW-0732">Signal</keyword>
<comment type="caution">
    <text evidence="2">The sequence shown here is derived from an EMBL/GenBank/DDBJ whole genome shotgun (WGS) entry which is preliminary data.</text>
</comment>
<evidence type="ECO:0008006" key="4">
    <source>
        <dbReference type="Google" id="ProtNLM"/>
    </source>
</evidence>
<dbReference type="InterPro" id="IPR011049">
    <property type="entry name" value="Serralysin-like_metalloprot_C"/>
</dbReference>